<dbReference type="RefSeq" id="WP_346075642.1">
    <property type="nucleotide sequence ID" value="NZ_BAAARB010000005.1"/>
</dbReference>
<sequence>MYHPWRHARDLGLTIEFVPGLRPRGTYAAGLVQIRAGLSQRERRVVLSHEIVHCEHGDDGIACSRWHLQKRERAVHLTAARRLLPIEEIIAAQHEPDPAIALWVDDYTLALRMRHLDLHERRQLDLATDEWRIA</sequence>
<name>A0ABP5UCV9_9ACTN</name>
<keyword evidence="3" id="KW-1185">Reference proteome</keyword>
<dbReference type="InterPro" id="IPR010359">
    <property type="entry name" value="IrrE_HExxH"/>
</dbReference>
<evidence type="ECO:0000313" key="3">
    <source>
        <dbReference type="Proteomes" id="UP001501170"/>
    </source>
</evidence>
<organism evidence="2 3">
    <name type="scientific">Gordonia cholesterolivorans</name>
    <dbReference type="NCBI Taxonomy" id="559625"/>
    <lineage>
        <taxon>Bacteria</taxon>
        <taxon>Bacillati</taxon>
        <taxon>Actinomycetota</taxon>
        <taxon>Actinomycetes</taxon>
        <taxon>Mycobacteriales</taxon>
        <taxon>Gordoniaceae</taxon>
        <taxon>Gordonia</taxon>
    </lineage>
</organism>
<dbReference type="Pfam" id="PF06114">
    <property type="entry name" value="Peptidase_M78"/>
    <property type="match status" value="1"/>
</dbReference>
<reference evidence="3" key="1">
    <citation type="journal article" date="2019" name="Int. J. Syst. Evol. Microbiol.">
        <title>The Global Catalogue of Microorganisms (GCM) 10K type strain sequencing project: providing services to taxonomists for standard genome sequencing and annotation.</title>
        <authorList>
            <consortium name="The Broad Institute Genomics Platform"/>
            <consortium name="The Broad Institute Genome Sequencing Center for Infectious Disease"/>
            <person name="Wu L."/>
            <person name="Ma J."/>
        </authorList>
    </citation>
    <scope>NUCLEOTIDE SEQUENCE [LARGE SCALE GENOMIC DNA]</scope>
    <source>
        <strain evidence="3">JCM 16227</strain>
    </source>
</reference>
<evidence type="ECO:0000313" key="2">
    <source>
        <dbReference type="EMBL" id="GAA2376194.1"/>
    </source>
</evidence>
<dbReference type="Proteomes" id="UP001501170">
    <property type="component" value="Unassembled WGS sequence"/>
</dbReference>
<evidence type="ECO:0000259" key="1">
    <source>
        <dbReference type="Pfam" id="PF06114"/>
    </source>
</evidence>
<proteinExistence type="predicted"/>
<gene>
    <name evidence="2" type="ORF">GCM10009855_14380</name>
</gene>
<comment type="caution">
    <text evidence="2">The sequence shown here is derived from an EMBL/GenBank/DDBJ whole genome shotgun (WGS) entry which is preliminary data.</text>
</comment>
<accession>A0ABP5UCV9</accession>
<feature type="domain" description="IrrE N-terminal-like" evidence="1">
    <location>
        <begin position="28"/>
        <end position="102"/>
    </location>
</feature>
<dbReference type="EMBL" id="BAAARB010000005">
    <property type="protein sequence ID" value="GAA2376194.1"/>
    <property type="molecule type" value="Genomic_DNA"/>
</dbReference>
<protein>
    <recommendedName>
        <fullName evidence="1">IrrE N-terminal-like domain-containing protein</fullName>
    </recommendedName>
</protein>